<organism evidence="1 2">
    <name type="scientific">Clostridium novyi B str. ATCC 27606</name>
    <dbReference type="NCBI Taxonomy" id="1443123"/>
    <lineage>
        <taxon>Bacteria</taxon>
        <taxon>Bacillati</taxon>
        <taxon>Bacillota</taxon>
        <taxon>Clostridia</taxon>
        <taxon>Eubacteriales</taxon>
        <taxon>Clostridiaceae</taxon>
        <taxon>Clostridium</taxon>
    </lineage>
</organism>
<reference evidence="1 2" key="1">
    <citation type="submission" date="2014-02" db="EMBL/GenBank/DDBJ databases">
        <title>Plasmidome dynamics in the species complex Clostridium novyi sensu lato converts strains of independent lineages into distinctly different pathogens.</title>
        <authorList>
            <person name="Skarin H."/>
            <person name="Segerman B."/>
        </authorList>
    </citation>
    <scope>NUCLEOTIDE SEQUENCE [LARGE SCALE GENOMIC DNA]</scope>
    <source>
        <strain evidence="1 2">ATCC 27606</strain>
    </source>
</reference>
<gene>
    <name evidence="1" type="ORF">Z959_07895</name>
</gene>
<protein>
    <submittedName>
        <fullName evidence="1">Uncharacterized protein</fullName>
    </submittedName>
</protein>
<dbReference type="Proteomes" id="UP000027770">
    <property type="component" value="Unassembled WGS sequence"/>
</dbReference>
<sequence length="120" mass="13808">MSNLLNQDDKLESIAALQEFCFACKNNHGAITVNIDILFRKGRKLAFTCSAPIVIGSNSAIYIMWEEAGYTQEQFREIDLYGVYYSEYVKMKYLKTKKILEINSSDSNKIIRIYAKDTNN</sequence>
<comment type="caution">
    <text evidence="1">The sequence shown here is derived from an EMBL/GenBank/DDBJ whole genome shotgun (WGS) entry which is preliminary data.</text>
</comment>
<proteinExistence type="predicted"/>
<name>A0AA40IVL5_CLONO</name>
<dbReference type="AlphaFoldDB" id="A0AA40IVL5"/>
<keyword evidence="2" id="KW-1185">Reference proteome</keyword>
<accession>A0AA40IVL5</accession>
<dbReference type="RefSeq" id="WP_039218224.1">
    <property type="nucleotide sequence ID" value="NZ_JENW01000039.1"/>
</dbReference>
<evidence type="ECO:0000313" key="1">
    <source>
        <dbReference type="EMBL" id="KEI16991.1"/>
    </source>
</evidence>
<dbReference type="EMBL" id="JENW01000039">
    <property type="protein sequence ID" value="KEI16991.1"/>
    <property type="molecule type" value="Genomic_DNA"/>
</dbReference>
<evidence type="ECO:0000313" key="2">
    <source>
        <dbReference type="Proteomes" id="UP000027770"/>
    </source>
</evidence>